<dbReference type="AlphaFoldDB" id="A0AAV5V1L8"/>
<feature type="non-terminal residue" evidence="1">
    <location>
        <position position="1"/>
    </location>
</feature>
<name>A0AAV5V1L8_9BILA</name>
<accession>A0AAV5V1L8</accession>
<proteinExistence type="predicted"/>
<organism evidence="1 2">
    <name type="scientific">Pristionchus fissidentatus</name>
    <dbReference type="NCBI Taxonomy" id="1538716"/>
    <lineage>
        <taxon>Eukaryota</taxon>
        <taxon>Metazoa</taxon>
        <taxon>Ecdysozoa</taxon>
        <taxon>Nematoda</taxon>
        <taxon>Chromadorea</taxon>
        <taxon>Rhabditida</taxon>
        <taxon>Rhabditina</taxon>
        <taxon>Diplogasteromorpha</taxon>
        <taxon>Diplogasteroidea</taxon>
        <taxon>Neodiplogasteridae</taxon>
        <taxon>Pristionchus</taxon>
    </lineage>
</organism>
<evidence type="ECO:0008006" key="3">
    <source>
        <dbReference type="Google" id="ProtNLM"/>
    </source>
</evidence>
<reference evidence="1" key="1">
    <citation type="submission" date="2023-10" db="EMBL/GenBank/DDBJ databases">
        <title>Genome assembly of Pristionchus species.</title>
        <authorList>
            <person name="Yoshida K."/>
            <person name="Sommer R.J."/>
        </authorList>
    </citation>
    <scope>NUCLEOTIDE SEQUENCE</scope>
    <source>
        <strain evidence="1">RS5133</strain>
    </source>
</reference>
<keyword evidence="2" id="KW-1185">Reference proteome</keyword>
<evidence type="ECO:0000313" key="2">
    <source>
        <dbReference type="Proteomes" id="UP001432322"/>
    </source>
</evidence>
<dbReference type="Proteomes" id="UP001432322">
    <property type="component" value="Unassembled WGS sequence"/>
</dbReference>
<sequence length="103" mass="11302">VFSRSNSSRACRSKKSGTSRLACPHYYGLFPPEVPESWDPPKTNKYGVFGNVDLSAFGFVTGMPLVLKVDGRRLSRGILPEVSSQDIQTHTSVCTSIPFLLPI</sequence>
<protein>
    <recommendedName>
        <fullName evidence="3">Ribosomal protein</fullName>
    </recommendedName>
</protein>
<evidence type="ECO:0000313" key="1">
    <source>
        <dbReference type="EMBL" id="GMT13462.1"/>
    </source>
</evidence>
<dbReference type="EMBL" id="BTSY01000002">
    <property type="protein sequence ID" value="GMT13462.1"/>
    <property type="molecule type" value="Genomic_DNA"/>
</dbReference>
<gene>
    <name evidence="1" type="ORF">PFISCL1PPCAC_4759</name>
</gene>
<comment type="caution">
    <text evidence="1">The sequence shown here is derived from an EMBL/GenBank/DDBJ whole genome shotgun (WGS) entry which is preliminary data.</text>
</comment>